<feature type="transmembrane region" description="Helical" evidence="1">
    <location>
        <begin position="79"/>
        <end position="98"/>
    </location>
</feature>
<dbReference type="EMBL" id="LT934425">
    <property type="protein sequence ID" value="SOH04735.1"/>
    <property type="molecule type" value="Genomic_DNA"/>
</dbReference>
<accession>A0A2C9CGF4</accession>
<feature type="transmembrane region" description="Helical" evidence="1">
    <location>
        <begin position="110"/>
        <end position="132"/>
    </location>
</feature>
<keyword evidence="1" id="KW-0472">Membrane</keyword>
<organism evidence="3 4">
    <name type="scientific">Kuenenia stuttgartiensis</name>
    <dbReference type="NCBI Taxonomy" id="174633"/>
    <lineage>
        <taxon>Bacteria</taxon>
        <taxon>Pseudomonadati</taxon>
        <taxon>Planctomycetota</taxon>
        <taxon>Candidatus Brocadiia</taxon>
        <taxon>Candidatus Brocadiales</taxon>
        <taxon>Candidatus Brocadiaceae</taxon>
        <taxon>Candidatus Kuenenia</taxon>
    </lineage>
</organism>
<dbReference type="GO" id="GO:0020037">
    <property type="term" value="F:heme binding"/>
    <property type="evidence" value="ECO:0007669"/>
    <property type="project" value="InterPro"/>
</dbReference>
<evidence type="ECO:0000313" key="3">
    <source>
        <dbReference type="EMBL" id="SOH04735.1"/>
    </source>
</evidence>
<evidence type="ECO:0000259" key="2">
    <source>
        <dbReference type="Pfam" id="PF09098"/>
    </source>
</evidence>
<keyword evidence="1" id="KW-1133">Transmembrane helix</keyword>
<evidence type="ECO:0000256" key="1">
    <source>
        <dbReference type="SAM" id="Phobius"/>
    </source>
</evidence>
<keyword evidence="1" id="KW-0812">Transmembrane</keyword>
<dbReference type="KEGG" id="kst:KSMBR1_2240"/>
<proteinExistence type="predicted"/>
<feature type="transmembrane region" description="Helical" evidence="1">
    <location>
        <begin position="6"/>
        <end position="26"/>
    </location>
</feature>
<dbReference type="InterPro" id="IPR036909">
    <property type="entry name" value="Cyt_c-like_dom_sf"/>
</dbReference>
<evidence type="ECO:0000313" key="4">
    <source>
        <dbReference type="Proteomes" id="UP000221734"/>
    </source>
</evidence>
<feature type="domain" description="Quinohemoprotein amine dehydrogenase alpha subunit haem binding" evidence="2">
    <location>
        <begin position="155"/>
        <end position="276"/>
    </location>
</feature>
<dbReference type="AlphaFoldDB" id="A0A2C9CGF4"/>
<sequence>MNPKITTSLAFGLLIIGIVAVLFIIILPGRNKKTHYPDFFRQGHRIAGYAFFVLYIFICYLMSLKITRDPITWSAKDAIHAYLGLAIFPLLVAKICVARGFKKYYPRLPIYGMIVMVAVYLTVIMNGGYFLLTLARSQYIVLLQQGKPVKVNASEGRKVVQTKCSSCHSLERVYSHFKTAAEWRDYVARMRAKDPLRLSDLEELQALGFLIKNLGIDEQKMDAQVGMKIILNKCHLCHTLERVFQQKRTQSDWLKVIETMRAFDPQLLSDSEARQVHYYLSKMLLKQKIDS</sequence>
<dbReference type="GO" id="GO:0009055">
    <property type="term" value="F:electron transfer activity"/>
    <property type="evidence" value="ECO:0007669"/>
    <property type="project" value="InterPro"/>
</dbReference>
<reference evidence="4" key="1">
    <citation type="submission" date="2017-10" db="EMBL/GenBank/DDBJ databases">
        <authorList>
            <person name="Frank J."/>
        </authorList>
    </citation>
    <scope>NUCLEOTIDE SEQUENCE [LARGE SCALE GENOMIC DNA]</scope>
</reference>
<dbReference type="SUPFAM" id="SSF46626">
    <property type="entry name" value="Cytochrome c"/>
    <property type="match status" value="2"/>
</dbReference>
<name>A0A2C9CGF4_KUEST</name>
<dbReference type="Pfam" id="PF09098">
    <property type="entry name" value="Dehyd-heme_bind"/>
    <property type="match status" value="1"/>
</dbReference>
<dbReference type="OrthoDB" id="258660at2"/>
<dbReference type="InterPro" id="IPR015182">
    <property type="entry name" value="QH-AmDH_asu_heme-bd_dom"/>
</dbReference>
<feature type="transmembrane region" description="Helical" evidence="1">
    <location>
        <begin position="46"/>
        <end position="67"/>
    </location>
</feature>
<dbReference type="Proteomes" id="UP000221734">
    <property type="component" value="Chromosome Kuenenia_stuttgartiensis_MBR1"/>
</dbReference>
<dbReference type="Gene3D" id="1.10.760.10">
    <property type="entry name" value="Cytochrome c-like domain"/>
    <property type="match status" value="2"/>
</dbReference>
<protein>
    <submittedName>
        <fullName evidence="3">Quinohemoprotein amine dehydrogenase A, alpha subunit, heme binding</fullName>
    </submittedName>
</protein>
<gene>
    <name evidence="3" type="ORF">KSMBR1_2240</name>
</gene>
<keyword evidence="4" id="KW-1185">Reference proteome</keyword>